<dbReference type="AlphaFoldDB" id="A0A9W6KS26"/>
<sequence>MLAHLEPRREPLDHRHLRAVPTPGHTPGHMSVLVTGEGTDKGNRDGTGKGDGGGNGKRLLILGDLLHTRAQYDNSDWAFRSDVDPERARASRRDVLARFRDGRTVLAGGDFHGVAFG</sequence>
<comment type="caution">
    <text evidence="2">The sequence shown here is derived from an EMBL/GenBank/DDBJ whole genome shotgun (WGS) entry which is preliminary data.</text>
</comment>
<feature type="region of interest" description="Disordered" evidence="1">
    <location>
        <begin position="1"/>
        <end position="55"/>
    </location>
</feature>
<evidence type="ECO:0008006" key="4">
    <source>
        <dbReference type="Google" id="ProtNLM"/>
    </source>
</evidence>
<keyword evidence="3" id="KW-1185">Reference proteome</keyword>
<feature type="compositionally biased region" description="Basic and acidic residues" evidence="1">
    <location>
        <begin position="1"/>
        <end position="14"/>
    </location>
</feature>
<reference evidence="2" key="2">
    <citation type="submission" date="2023-01" db="EMBL/GenBank/DDBJ databases">
        <authorList>
            <person name="Sun Q."/>
            <person name="Evtushenko L."/>
        </authorList>
    </citation>
    <scope>NUCLEOTIDE SEQUENCE</scope>
    <source>
        <strain evidence="2">VKM Ac-1321</strain>
    </source>
</reference>
<dbReference type="Proteomes" id="UP001143480">
    <property type="component" value="Unassembled WGS sequence"/>
</dbReference>
<dbReference type="InterPro" id="IPR036866">
    <property type="entry name" value="RibonucZ/Hydroxyglut_hydro"/>
</dbReference>
<reference evidence="2" key="1">
    <citation type="journal article" date="2014" name="Int. J. Syst. Evol. Microbiol.">
        <title>Complete genome sequence of Corynebacterium casei LMG S-19264T (=DSM 44701T), isolated from a smear-ripened cheese.</title>
        <authorList>
            <consortium name="US DOE Joint Genome Institute (JGI-PGF)"/>
            <person name="Walter F."/>
            <person name="Albersmeier A."/>
            <person name="Kalinowski J."/>
            <person name="Ruckert C."/>
        </authorList>
    </citation>
    <scope>NUCLEOTIDE SEQUENCE</scope>
    <source>
        <strain evidence="2">VKM Ac-1321</strain>
    </source>
</reference>
<gene>
    <name evidence="2" type="ORF">GCM10017581_078680</name>
</gene>
<evidence type="ECO:0000256" key="1">
    <source>
        <dbReference type="SAM" id="MobiDB-lite"/>
    </source>
</evidence>
<dbReference type="EMBL" id="BSFP01000067">
    <property type="protein sequence ID" value="GLL06120.1"/>
    <property type="molecule type" value="Genomic_DNA"/>
</dbReference>
<feature type="compositionally biased region" description="Basic and acidic residues" evidence="1">
    <location>
        <begin position="38"/>
        <end position="48"/>
    </location>
</feature>
<dbReference type="SUPFAM" id="SSF56281">
    <property type="entry name" value="Metallo-hydrolase/oxidoreductase"/>
    <property type="match status" value="1"/>
</dbReference>
<dbReference type="Gene3D" id="3.60.15.10">
    <property type="entry name" value="Ribonuclease Z/Hydroxyacylglutathione hydrolase-like"/>
    <property type="match status" value="2"/>
</dbReference>
<accession>A0A9W6KS26</accession>
<proteinExistence type="predicted"/>
<name>A0A9W6KS26_9ACTN</name>
<organism evidence="2 3">
    <name type="scientific">Dactylosporangium matsuzakiense</name>
    <dbReference type="NCBI Taxonomy" id="53360"/>
    <lineage>
        <taxon>Bacteria</taxon>
        <taxon>Bacillati</taxon>
        <taxon>Actinomycetota</taxon>
        <taxon>Actinomycetes</taxon>
        <taxon>Micromonosporales</taxon>
        <taxon>Micromonosporaceae</taxon>
        <taxon>Dactylosporangium</taxon>
    </lineage>
</organism>
<evidence type="ECO:0000313" key="2">
    <source>
        <dbReference type="EMBL" id="GLL06120.1"/>
    </source>
</evidence>
<evidence type="ECO:0000313" key="3">
    <source>
        <dbReference type="Proteomes" id="UP001143480"/>
    </source>
</evidence>
<protein>
    <recommendedName>
        <fullName evidence="4">Metallo-beta-lactamase domain-containing protein</fullName>
    </recommendedName>
</protein>